<dbReference type="SUPFAM" id="SSF46689">
    <property type="entry name" value="Homeodomain-like"/>
    <property type="match status" value="2"/>
</dbReference>
<evidence type="ECO:0000313" key="2">
    <source>
        <dbReference type="EMBL" id="QDV82100.1"/>
    </source>
</evidence>
<accession>A0ABX5XL61</accession>
<dbReference type="InterPro" id="IPR002197">
    <property type="entry name" value="HTH_Fis"/>
</dbReference>
<keyword evidence="2" id="KW-0238">DNA-binding</keyword>
<dbReference type="PANTHER" id="PTHR47918:SF1">
    <property type="entry name" value="DNA-BINDING PROTEIN FIS"/>
    <property type="match status" value="1"/>
</dbReference>
<dbReference type="Pfam" id="PF02954">
    <property type="entry name" value="HTH_8"/>
    <property type="match status" value="2"/>
</dbReference>
<dbReference type="InterPro" id="IPR050207">
    <property type="entry name" value="Trans_regulatory_Fis"/>
</dbReference>
<dbReference type="InterPro" id="IPR009057">
    <property type="entry name" value="Homeodomain-like_sf"/>
</dbReference>
<evidence type="ECO:0000259" key="1">
    <source>
        <dbReference type="Pfam" id="PF02954"/>
    </source>
</evidence>
<protein>
    <submittedName>
        <fullName evidence="2">Global DNA-binding transcriptional dual regulator Fis</fullName>
    </submittedName>
</protein>
<dbReference type="PANTHER" id="PTHR47918">
    <property type="entry name" value="DNA-BINDING PROTEIN FIS"/>
    <property type="match status" value="1"/>
</dbReference>
<dbReference type="Gene3D" id="1.10.10.60">
    <property type="entry name" value="Homeodomain-like"/>
    <property type="match status" value="2"/>
</dbReference>
<dbReference type="EMBL" id="CP036432">
    <property type="protein sequence ID" value="QDV82100.1"/>
    <property type="molecule type" value="Genomic_DNA"/>
</dbReference>
<dbReference type="Proteomes" id="UP000318081">
    <property type="component" value="Chromosome"/>
</dbReference>
<sequence>MDNEGFDTLIGRYRQGDSPNLYDDVIGEVEQRLVEHVLQATEGDKVEAARRLGINPALLRSRAALKLLDLETLHDNGHATPLIRPNMTLAEIESEAIRRAIDQTNGCRKQAAKLLGVSTRTMQRRVKELGI</sequence>
<dbReference type="GO" id="GO:0003677">
    <property type="term" value="F:DNA binding"/>
    <property type="evidence" value="ECO:0007669"/>
    <property type="project" value="UniProtKB-KW"/>
</dbReference>
<dbReference type="RefSeq" id="WP_145207788.1">
    <property type="nucleotide sequence ID" value="NZ_CP036432.1"/>
</dbReference>
<keyword evidence="3" id="KW-1185">Reference proteome</keyword>
<feature type="domain" description="DNA binding HTH" evidence="1">
    <location>
        <begin position="27"/>
        <end position="60"/>
    </location>
</feature>
<dbReference type="PRINTS" id="PR01590">
    <property type="entry name" value="HTHFIS"/>
</dbReference>
<gene>
    <name evidence="2" type="ORF">TBK1r_10250</name>
</gene>
<reference evidence="2 3" key="1">
    <citation type="submission" date="2019-02" db="EMBL/GenBank/DDBJ databases">
        <title>Deep-cultivation of Planctomycetes and their phenomic and genomic characterization uncovers novel biology.</title>
        <authorList>
            <person name="Wiegand S."/>
            <person name="Jogler M."/>
            <person name="Boedeker C."/>
            <person name="Pinto D."/>
            <person name="Vollmers J."/>
            <person name="Rivas-Marin E."/>
            <person name="Kohn T."/>
            <person name="Peeters S.H."/>
            <person name="Heuer A."/>
            <person name="Rast P."/>
            <person name="Oberbeckmann S."/>
            <person name="Bunk B."/>
            <person name="Jeske O."/>
            <person name="Meyerdierks A."/>
            <person name="Storesund J.E."/>
            <person name="Kallscheuer N."/>
            <person name="Luecker S."/>
            <person name="Lage O.M."/>
            <person name="Pohl T."/>
            <person name="Merkel B.J."/>
            <person name="Hornburger P."/>
            <person name="Mueller R.-W."/>
            <person name="Bruemmer F."/>
            <person name="Labrenz M."/>
            <person name="Spormann A.M."/>
            <person name="Op den Camp H."/>
            <person name="Overmann J."/>
            <person name="Amann R."/>
            <person name="Jetten M.S.M."/>
            <person name="Mascher T."/>
            <person name="Medema M.H."/>
            <person name="Devos D.P."/>
            <person name="Kaster A.-K."/>
            <person name="Ovreas L."/>
            <person name="Rohde M."/>
            <person name="Galperin M.Y."/>
            <person name="Jogler C."/>
        </authorList>
    </citation>
    <scope>NUCLEOTIDE SEQUENCE [LARGE SCALE GENOMIC DNA]</scope>
    <source>
        <strain evidence="2 3">TBK1r</strain>
    </source>
</reference>
<evidence type="ECO:0000313" key="3">
    <source>
        <dbReference type="Proteomes" id="UP000318081"/>
    </source>
</evidence>
<organism evidence="2 3">
    <name type="scientific">Stieleria magnilauensis</name>
    <dbReference type="NCBI Taxonomy" id="2527963"/>
    <lineage>
        <taxon>Bacteria</taxon>
        <taxon>Pseudomonadati</taxon>
        <taxon>Planctomycetota</taxon>
        <taxon>Planctomycetia</taxon>
        <taxon>Pirellulales</taxon>
        <taxon>Pirellulaceae</taxon>
        <taxon>Stieleria</taxon>
    </lineage>
</organism>
<feature type="domain" description="DNA binding HTH" evidence="1">
    <location>
        <begin position="88"/>
        <end position="129"/>
    </location>
</feature>
<name>A0ABX5XL61_9BACT</name>
<proteinExistence type="predicted"/>